<dbReference type="SUPFAM" id="SSF52540">
    <property type="entry name" value="P-loop containing nucleoside triphosphate hydrolases"/>
    <property type="match status" value="2"/>
</dbReference>
<evidence type="ECO:0000256" key="1">
    <source>
        <dbReference type="ARBA" id="ARBA00022741"/>
    </source>
</evidence>
<evidence type="ECO:0000259" key="3">
    <source>
        <dbReference type="Pfam" id="PF08751"/>
    </source>
</evidence>
<dbReference type="SUPFAM" id="SSF55464">
    <property type="entry name" value="Origin of replication-binding domain, RBD-like"/>
    <property type="match status" value="1"/>
</dbReference>
<dbReference type="RefSeq" id="WP_227422808.1">
    <property type="nucleotide sequence ID" value="NZ_CP071868.1"/>
</dbReference>
<evidence type="ECO:0000313" key="4">
    <source>
        <dbReference type="EMBL" id="QTE28572.1"/>
    </source>
</evidence>
<dbReference type="NCBIfam" id="NF041492">
    <property type="entry name" value="MobF"/>
    <property type="match status" value="1"/>
</dbReference>
<dbReference type="CDD" id="cd18809">
    <property type="entry name" value="SF1_C_RecD"/>
    <property type="match status" value="1"/>
</dbReference>
<sequence length="1181" mass="126096">MTVSLRVMTAGDGVAYLLRSVVAGDGDRSLATPLTRYYAETGTPPGTWIGSGVGEFGTGQLTAGDVVTARQLESLLGAGRDPVTQEPLGRAFPKYEPVRDRIADRVAKLDPQLSALERAGAVARIEGEETARGTRRAVAGFDLTFSVPKSVSVLWGLADAGTQAMFVEAHHAAVEEVLAFFEREVAATRVGADTGHGLVARVDVVGVAATAYDHYDSRAGDPQLHTHVVVSNKVKTAGDGKWRTLDSQAVHASVVAVSEYYNAVLADRLTATFGVGWQRRHRPGVDRSDKWEITGVSEELIAEFSNRSRAIDVAKDQLIASYAETRGHQPSKRRIIKLRAQATLATRPEKEIHSLRDLTAGWRQRARGSLHDDPTAWARRQTTSRGAAMLSAAQIDPDLVREVGDRVVGVVAEKRSTWRHWNLWAEASRQTMGWRFTTIADREQIVAMIVDAAEANSIALTPPELATSPAGYTRPDGTSIFRPKHATVFTSPEILTAEDHLLARASSLTAASVPAKVVERVVASKHDGRRLSAEQATAIEAIVTSGRQLDLLVGPAGAGKTTAMRALHAAWTTQHGDRSVVGLAPSAAAAAVLAHELGIAAENTAKWLVEHDHGRADFAAGQLVIVDEATLAGTHTLDWITGLAERAGAKVLLVGDWAQLQSVDAGGAFSMLASARDDVPELTEVHRFTHEWEKTASLALRTGSADAIAAYARHDRLRGGSTAEMVDAAYAAWHSDQRAGLATLLVTDSTESVHLLNDRARAERIATGETSSGRDVALADDARASVGDLVISRRNDRTLRTARAGWVRNGDRWRITDIRKNGAIEVKRHGRRFGARVVLPPEYVAEHIDLGYAVTAHRAQGLTVDTAHVVVTGSTTRENVYVAMTRGRNSNVAYVALDSPDDQHLPPQVDGVDAVAVLTAVLQRSGSERSAHQTVAIEQNAWTGIAQLAAEYETIAADATRARYETIVRDALNGTGDLIAAEIDAVIASEAFGALAAQLRRAEASGIDLATMVPDLVSARTLHDAADAAAVLHYRLVNAMSETVGIGNPGLIVGLIPVASGEVPNDVRSALDERRALIEARAATLATNAVRTGEAWVQALGAQPSLSGDVAPWLYQVEIVAAYRDLYGITDSYPLGSDPVTLVQQCDANHAATAMGRAIEIASAHEDGVLDDSLNLGLELA</sequence>
<protein>
    <submittedName>
        <fullName evidence="4">Relaxase domain-containing protein</fullName>
    </submittedName>
</protein>
<name>A0A8A4Z9K8_9MICO</name>
<keyword evidence="5" id="KW-1185">Reference proteome</keyword>
<proteinExistence type="predicted"/>
<organism evidence="4 5">
    <name type="scientific">Pengzhenrongella sicca</name>
    <dbReference type="NCBI Taxonomy" id="2819238"/>
    <lineage>
        <taxon>Bacteria</taxon>
        <taxon>Bacillati</taxon>
        <taxon>Actinomycetota</taxon>
        <taxon>Actinomycetes</taxon>
        <taxon>Micrococcales</taxon>
        <taxon>Pengzhenrongella</taxon>
    </lineage>
</organism>
<keyword evidence="2" id="KW-0067">ATP-binding</keyword>
<dbReference type="Pfam" id="PF13604">
    <property type="entry name" value="AAA_30"/>
    <property type="match status" value="1"/>
</dbReference>
<dbReference type="Pfam" id="PF08751">
    <property type="entry name" value="TrwC"/>
    <property type="match status" value="1"/>
</dbReference>
<gene>
    <name evidence="4" type="ORF">J4E96_14530</name>
</gene>
<dbReference type="GO" id="GO:0005524">
    <property type="term" value="F:ATP binding"/>
    <property type="evidence" value="ECO:0007669"/>
    <property type="project" value="UniProtKB-KW"/>
</dbReference>
<dbReference type="GO" id="GO:0006310">
    <property type="term" value="P:DNA recombination"/>
    <property type="evidence" value="ECO:0007669"/>
    <property type="project" value="TreeGrafter"/>
</dbReference>
<dbReference type="GO" id="GO:0009338">
    <property type="term" value="C:exodeoxyribonuclease V complex"/>
    <property type="evidence" value="ECO:0007669"/>
    <property type="project" value="TreeGrafter"/>
</dbReference>
<dbReference type="PANTHER" id="PTHR43788:SF6">
    <property type="entry name" value="DNA HELICASE B"/>
    <property type="match status" value="1"/>
</dbReference>
<evidence type="ECO:0000256" key="2">
    <source>
        <dbReference type="ARBA" id="ARBA00022840"/>
    </source>
</evidence>
<feature type="domain" description="TrwC relaxase" evidence="3">
    <location>
        <begin position="10"/>
        <end position="367"/>
    </location>
</feature>
<dbReference type="EMBL" id="CP071868">
    <property type="protein sequence ID" value="QTE28572.1"/>
    <property type="molecule type" value="Genomic_DNA"/>
</dbReference>
<evidence type="ECO:0000313" key="5">
    <source>
        <dbReference type="Proteomes" id="UP000663937"/>
    </source>
</evidence>
<reference evidence="4" key="1">
    <citation type="submission" date="2021-03" db="EMBL/GenBank/DDBJ databases">
        <title>Pengzhenrongella sicca gen. nov., sp. nov., a new member of suborder Micrococcineae isolated from High-Arctic tundra soil.</title>
        <authorList>
            <person name="Peng F."/>
        </authorList>
    </citation>
    <scope>NUCLEOTIDE SEQUENCE</scope>
    <source>
        <strain evidence="4">LRZ-2</strain>
    </source>
</reference>
<dbReference type="InterPro" id="IPR027417">
    <property type="entry name" value="P-loop_NTPase"/>
</dbReference>
<keyword evidence="1" id="KW-0547">Nucleotide-binding</keyword>
<dbReference type="GO" id="GO:0017116">
    <property type="term" value="F:single-stranded DNA helicase activity"/>
    <property type="evidence" value="ECO:0007669"/>
    <property type="project" value="TreeGrafter"/>
</dbReference>
<dbReference type="InterPro" id="IPR014862">
    <property type="entry name" value="TrwC"/>
</dbReference>
<dbReference type="InterPro" id="IPR050534">
    <property type="entry name" value="Coronavir_polyprotein_1ab"/>
</dbReference>
<dbReference type="Proteomes" id="UP000663937">
    <property type="component" value="Chromosome"/>
</dbReference>
<dbReference type="AlphaFoldDB" id="A0A8A4Z9K8"/>
<accession>A0A8A4Z9K8</accession>
<dbReference type="PANTHER" id="PTHR43788">
    <property type="entry name" value="DNA2/NAM7 HELICASE FAMILY MEMBER"/>
    <property type="match status" value="1"/>
</dbReference>
<dbReference type="KEGG" id="psic:J4E96_14530"/>
<dbReference type="Gene3D" id="3.40.50.300">
    <property type="entry name" value="P-loop containing nucleotide triphosphate hydrolases"/>
    <property type="match status" value="2"/>
</dbReference>
<dbReference type="Gene3D" id="2.30.30.940">
    <property type="match status" value="1"/>
</dbReference>